<organism evidence="6 7">
    <name type="scientific">SAR324 cluster bacterium</name>
    <dbReference type="NCBI Taxonomy" id="2024889"/>
    <lineage>
        <taxon>Bacteria</taxon>
        <taxon>Deltaproteobacteria</taxon>
        <taxon>SAR324 cluster</taxon>
    </lineage>
</organism>
<keyword evidence="3" id="KW-0863">Zinc-finger</keyword>
<dbReference type="GO" id="GO:0005737">
    <property type="term" value="C:cytoplasm"/>
    <property type="evidence" value="ECO:0007669"/>
    <property type="project" value="TreeGrafter"/>
</dbReference>
<keyword evidence="4" id="KW-0862">Zinc</keyword>
<name>A0A7X9IK85_9DELT</name>
<dbReference type="GO" id="GO:0008270">
    <property type="term" value="F:zinc ion binding"/>
    <property type="evidence" value="ECO:0007669"/>
    <property type="project" value="UniProtKB-KW"/>
</dbReference>
<proteinExistence type="predicted"/>
<evidence type="ECO:0000256" key="1">
    <source>
        <dbReference type="ARBA" id="ARBA00022723"/>
    </source>
</evidence>
<evidence type="ECO:0000256" key="3">
    <source>
        <dbReference type="ARBA" id="ARBA00022771"/>
    </source>
</evidence>
<dbReference type="PANTHER" id="PTHR43096:SF48">
    <property type="entry name" value="CHAPERONE PROTEIN DNAJ"/>
    <property type="match status" value="1"/>
</dbReference>
<dbReference type="Proteomes" id="UP000524246">
    <property type="component" value="Unassembled WGS sequence"/>
</dbReference>
<reference evidence="6 7" key="1">
    <citation type="journal article" date="2020" name="Biotechnol. Biofuels">
        <title>New insights from the biogas microbiome by comprehensive genome-resolved metagenomics of nearly 1600 species originating from multiple anaerobic digesters.</title>
        <authorList>
            <person name="Campanaro S."/>
            <person name="Treu L."/>
            <person name="Rodriguez-R L.M."/>
            <person name="Kovalovszki A."/>
            <person name="Ziels R.M."/>
            <person name="Maus I."/>
            <person name="Zhu X."/>
            <person name="Kougias P.G."/>
            <person name="Basile A."/>
            <person name="Luo G."/>
            <person name="Schluter A."/>
            <person name="Konstantinidis K.T."/>
            <person name="Angelidaki I."/>
        </authorList>
    </citation>
    <scope>NUCLEOTIDE SEQUENCE [LARGE SCALE GENOMIC DNA]</scope>
    <source>
        <strain evidence="6">AS27yjCOA_65</strain>
    </source>
</reference>
<dbReference type="PANTHER" id="PTHR43096">
    <property type="entry name" value="DNAJ HOMOLOG 1, MITOCHONDRIAL-RELATED"/>
    <property type="match status" value="1"/>
</dbReference>
<dbReference type="CDD" id="cd10747">
    <property type="entry name" value="DnaJ_C"/>
    <property type="match status" value="1"/>
</dbReference>
<feature type="non-terminal residue" evidence="6">
    <location>
        <position position="1"/>
    </location>
</feature>
<dbReference type="FunFam" id="2.60.260.20:FF:000005">
    <property type="entry name" value="Chaperone protein dnaJ 1, mitochondrial"/>
    <property type="match status" value="1"/>
</dbReference>
<keyword evidence="2" id="KW-0677">Repeat</keyword>
<keyword evidence="1" id="KW-0479">Metal-binding</keyword>
<protein>
    <submittedName>
        <fullName evidence="6">Molecular chaperone DnaJ</fullName>
    </submittedName>
</protein>
<evidence type="ECO:0000256" key="4">
    <source>
        <dbReference type="ARBA" id="ARBA00022833"/>
    </source>
</evidence>
<evidence type="ECO:0000256" key="2">
    <source>
        <dbReference type="ARBA" id="ARBA00022737"/>
    </source>
</evidence>
<comment type="caution">
    <text evidence="6">The sequence shown here is derived from an EMBL/GenBank/DDBJ whole genome shotgun (WGS) entry which is preliminary data.</text>
</comment>
<sequence>RLKLRGEGEPGALGGAPGDLYVQISIRPHKIFQRQESELICEMPITYSTAVLGGEIIVPSLEGSEKLKIPPGTVSGKVFRIRGKGVHVLGSNRRGDLHVKVFINVPKKVSDDYRMALQKLSEIEEIEGNSSKSFLDKVKEMFS</sequence>
<feature type="domain" description="Chaperone DnaJ C-terminal" evidence="5">
    <location>
        <begin position="1"/>
        <end position="106"/>
    </location>
</feature>
<dbReference type="InterPro" id="IPR002939">
    <property type="entry name" value="DnaJ_C"/>
</dbReference>
<dbReference type="Pfam" id="PF01556">
    <property type="entry name" value="DnaJ_C"/>
    <property type="match status" value="1"/>
</dbReference>
<evidence type="ECO:0000313" key="7">
    <source>
        <dbReference type="Proteomes" id="UP000524246"/>
    </source>
</evidence>
<evidence type="ECO:0000259" key="5">
    <source>
        <dbReference type="Pfam" id="PF01556"/>
    </source>
</evidence>
<dbReference type="GO" id="GO:0051082">
    <property type="term" value="F:unfolded protein binding"/>
    <property type="evidence" value="ECO:0007669"/>
    <property type="project" value="InterPro"/>
</dbReference>
<dbReference type="SUPFAM" id="SSF49493">
    <property type="entry name" value="HSP40/DnaJ peptide-binding domain"/>
    <property type="match status" value="2"/>
</dbReference>
<evidence type="ECO:0000313" key="6">
    <source>
        <dbReference type="EMBL" id="NMC62849.1"/>
    </source>
</evidence>
<accession>A0A7X9IK85</accession>
<dbReference type="InterPro" id="IPR008971">
    <property type="entry name" value="HSP40/DnaJ_pept-bd"/>
</dbReference>
<dbReference type="Gene3D" id="2.60.260.20">
    <property type="entry name" value="Urease metallochaperone UreE, N-terminal domain"/>
    <property type="match status" value="2"/>
</dbReference>
<dbReference type="EMBL" id="JAAZON010000296">
    <property type="protein sequence ID" value="NMC62849.1"/>
    <property type="molecule type" value="Genomic_DNA"/>
</dbReference>
<gene>
    <name evidence="6" type="ORF">GYA55_06730</name>
</gene>
<dbReference type="AlphaFoldDB" id="A0A7X9IK85"/>
<dbReference type="GO" id="GO:0042026">
    <property type="term" value="P:protein refolding"/>
    <property type="evidence" value="ECO:0007669"/>
    <property type="project" value="TreeGrafter"/>
</dbReference>